<keyword evidence="3" id="KW-0813">Transport</keyword>
<proteinExistence type="inferred from homology"/>
<dbReference type="InterPro" id="IPR037294">
    <property type="entry name" value="ABC_BtuC-like"/>
</dbReference>
<keyword evidence="4" id="KW-1003">Cell membrane</keyword>
<dbReference type="GO" id="GO:0022857">
    <property type="term" value="F:transmembrane transporter activity"/>
    <property type="evidence" value="ECO:0007669"/>
    <property type="project" value="InterPro"/>
</dbReference>
<feature type="transmembrane region" description="Helical" evidence="8">
    <location>
        <begin position="58"/>
        <end position="78"/>
    </location>
</feature>
<evidence type="ECO:0000256" key="3">
    <source>
        <dbReference type="ARBA" id="ARBA00022448"/>
    </source>
</evidence>
<dbReference type="Pfam" id="PF01032">
    <property type="entry name" value="FecCD"/>
    <property type="match status" value="1"/>
</dbReference>
<dbReference type="PANTHER" id="PTHR30472">
    <property type="entry name" value="FERRIC ENTEROBACTIN TRANSPORT SYSTEM PERMEASE PROTEIN"/>
    <property type="match status" value="1"/>
</dbReference>
<dbReference type="Gene3D" id="1.10.3470.10">
    <property type="entry name" value="ABC transporter involved in vitamin B12 uptake, BtuC"/>
    <property type="match status" value="1"/>
</dbReference>
<feature type="transmembrane region" description="Helical" evidence="8">
    <location>
        <begin position="187"/>
        <end position="207"/>
    </location>
</feature>
<sequence>MKVRFKNISVAAILLALAVGGALISLLLVNPQLGFGDLWLAVTDPDSTAALIVWEFRAARIVLGVLVGVCFGLGGSLLQRLMRNPLASPDVLGVSAGASLCAMVAMVIFGLRGLPVSGAAFVGAIAIVAIVGFLAGGRGGISGRFVLIGVGVGAAVNSLIIMVTTFANTYQVREAMVWLSGSLASATWQRVSLLAALMVVLVPLVALRRRNLEVLEVGDDLAAGLGARPVRDTMIIVALVVALIASATAAAGPIAFVSFVSGPLALRLTGRWSLTLSALTGVVIVLLADAVGQILPSGPYPVGLITGALGAPVLLSVLLRKGN</sequence>
<evidence type="ECO:0000313" key="9">
    <source>
        <dbReference type="EMBL" id="UQF80009.1"/>
    </source>
</evidence>
<feature type="transmembrane region" description="Helical" evidence="8">
    <location>
        <begin position="300"/>
        <end position="319"/>
    </location>
</feature>
<comment type="similarity">
    <text evidence="2">Belongs to the binding-protein-dependent transport system permease family. FecCD subfamily.</text>
</comment>
<comment type="subcellular location">
    <subcellularLocation>
        <location evidence="1">Cell membrane</location>
        <topology evidence="1">Multi-pass membrane protein</topology>
    </subcellularLocation>
</comment>
<feature type="transmembrane region" description="Helical" evidence="8">
    <location>
        <begin position="90"/>
        <end position="111"/>
    </location>
</feature>
<dbReference type="CDD" id="cd06550">
    <property type="entry name" value="TM_ABC_iron-siderophores_like"/>
    <property type="match status" value="1"/>
</dbReference>
<keyword evidence="5 8" id="KW-0812">Transmembrane</keyword>
<evidence type="ECO:0000256" key="7">
    <source>
        <dbReference type="ARBA" id="ARBA00023136"/>
    </source>
</evidence>
<keyword evidence="7 8" id="KW-0472">Membrane</keyword>
<evidence type="ECO:0000256" key="8">
    <source>
        <dbReference type="SAM" id="Phobius"/>
    </source>
</evidence>
<reference evidence="9" key="1">
    <citation type="submission" date="2022-05" db="EMBL/GenBank/DDBJ databases">
        <title>Using nanopore sequencing to obtain complete genomes from saliva samples.</title>
        <authorList>
            <person name="Baker J.L."/>
        </authorList>
    </citation>
    <scope>NUCLEOTIDE SEQUENCE</scope>
    <source>
        <strain evidence="9">JCVI-JB-Ag32</strain>
    </source>
</reference>
<dbReference type="InterPro" id="IPR000522">
    <property type="entry name" value="ABC_transptr_permease_BtuC"/>
</dbReference>
<gene>
    <name evidence="9" type="ORF">M3I41_01655</name>
</gene>
<evidence type="ECO:0000256" key="2">
    <source>
        <dbReference type="ARBA" id="ARBA00007935"/>
    </source>
</evidence>
<feature type="transmembrane region" description="Helical" evidence="8">
    <location>
        <begin position="235"/>
        <end position="260"/>
    </location>
</feature>
<dbReference type="PANTHER" id="PTHR30472:SF24">
    <property type="entry name" value="FERRIC ENTEROBACTIN TRANSPORT SYSTEM PERMEASE PROTEIN FEPG"/>
    <property type="match status" value="1"/>
</dbReference>
<feature type="transmembrane region" description="Helical" evidence="8">
    <location>
        <begin position="117"/>
        <end position="136"/>
    </location>
</feature>
<feature type="transmembrane region" description="Helical" evidence="8">
    <location>
        <begin position="145"/>
        <end position="167"/>
    </location>
</feature>
<dbReference type="GO" id="GO:0033214">
    <property type="term" value="P:siderophore-iron import into cell"/>
    <property type="evidence" value="ECO:0007669"/>
    <property type="project" value="TreeGrafter"/>
</dbReference>
<dbReference type="SUPFAM" id="SSF81345">
    <property type="entry name" value="ABC transporter involved in vitamin B12 uptake, BtuC"/>
    <property type="match status" value="1"/>
</dbReference>
<name>A0A9E7DCK2_9ACTO</name>
<evidence type="ECO:0000313" key="10">
    <source>
        <dbReference type="Proteomes" id="UP000830236"/>
    </source>
</evidence>
<dbReference type="AlphaFoldDB" id="A0A9E7DCK2"/>
<evidence type="ECO:0000256" key="6">
    <source>
        <dbReference type="ARBA" id="ARBA00022989"/>
    </source>
</evidence>
<dbReference type="KEGG" id="agh:M3I41_01655"/>
<dbReference type="EMBL" id="CP097095">
    <property type="protein sequence ID" value="UQF80009.1"/>
    <property type="molecule type" value="Genomic_DNA"/>
</dbReference>
<accession>A0A9E7DCK2</accession>
<organism evidence="9 10">
    <name type="scientific">Actinomyces graevenitzii</name>
    <dbReference type="NCBI Taxonomy" id="55565"/>
    <lineage>
        <taxon>Bacteria</taxon>
        <taxon>Bacillati</taxon>
        <taxon>Actinomycetota</taxon>
        <taxon>Actinomycetes</taxon>
        <taxon>Actinomycetales</taxon>
        <taxon>Actinomycetaceae</taxon>
        <taxon>Actinomyces</taxon>
    </lineage>
</organism>
<evidence type="ECO:0000256" key="4">
    <source>
        <dbReference type="ARBA" id="ARBA00022475"/>
    </source>
</evidence>
<keyword evidence="6 8" id="KW-1133">Transmembrane helix</keyword>
<evidence type="ECO:0000256" key="1">
    <source>
        <dbReference type="ARBA" id="ARBA00004651"/>
    </source>
</evidence>
<dbReference type="GO" id="GO:0005886">
    <property type="term" value="C:plasma membrane"/>
    <property type="evidence" value="ECO:0007669"/>
    <property type="project" value="UniProtKB-SubCell"/>
</dbReference>
<evidence type="ECO:0000256" key="5">
    <source>
        <dbReference type="ARBA" id="ARBA00022692"/>
    </source>
</evidence>
<dbReference type="Proteomes" id="UP000830236">
    <property type="component" value="Chromosome"/>
</dbReference>
<protein>
    <submittedName>
        <fullName evidence="9">Iron ABC transporter permease</fullName>
    </submittedName>
</protein>